<gene>
    <name evidence="5" type="ORF">BU14_0502s0001</name>
</gene>
<feature type="transmembrane region" description="Helical" evidence="2">
    <location>
        <begin position="38"/>
        <end position="63"/>
    </location>
</feature>
<feature type="transmembrane region" description="Helical" evidence="2">
    <location>
        <begin position="156"/>
        <end position="175"/>
    </location>
</feature>
<dbReference type="Pfam" id="PF10277">
    <property type="entry name" value="Frag1"/>
    <property type="match status" value="1"/>
</dbReference>
<proteinExistence type="predicted"/>
<dbReference type="AlphaFoldDB" id="A0A1X6NT66"/>
<accession>A0A1X6NT66</accession>
<feature type="domain" description="CWH43-like N-terminal" evidence="4">
    <location>
        <begin position="21"/>
        <end position="263"/>
    </location>
</feature>
<feature type="region of interest" description="Disordered" evidence="1">
    <location>
        <begin position="74"/>
        <end position="107"/>
    </location>
</feature>
<evidence type="ECO:0000256" key="1">
    <source>
        <dbReference type="SAM" id="MobiDB-lite"/>
    </source>
</evidence>
<feature type="chain" id="PRO_5012236782" description="CWH43-like N-terminal domain-containing protein" evidence="3">
    <location>
        <begin position="20"/>
        <end position="344"/>
    </location>
</feature>
<organism evidence="5 6">
    <name type="scientific">Porphyra umbilicalis</name>
    <name type="common">Purple laver</name>
    <name type="synonym">Red alga</name>
    <dbReference type="NCBI Taxonomy" id="2786"/>
    <lineage>
        <taxon>Eukaryota</taxon>
        <taxon>Rhodophyta</taxon>
        <taxon>Bangiophyceae</taxon>
        <taxon>Bangiales</taxon>
        <taxon>Bangiaceae</taxon>
        <taxon>Porphyra</taxon>
    </lineage>
</organism>
<dbReference type="Proteomes" id="UP000218209">
    <property type="component" value="Unassembled WGS sequence"/>
</dbReference>
<dbReference type="EMBL" id="KV919109">
    <property type="protein sequence ID" value="OSX71767.1"/>
    <property type="molecule type" value="Genomic_DNA"/>
</dbReference>
<feature type="transmembrane region" description="Helical" evidence="2">
    <location>
        <begin position="123"/>
        <end position="144"/>
    </location>
</feature>
<keyword evidence="2" id="KW-1133">Transmembrane helix</keyword>
<evidence type="ECO:0000313" key="6">
    <source>
        <dbReference type="Proteomes" id="UP000218209"/>
    </source>
</evidence>
<feature type="signal peptide" evidence="3">
    <location>
        <begin position="1"/>
        <end position="19"/>
    </location>
</feature>
<feature type="transmembrane region" description="Helical" evidence="2">
    <location>
        <begin position="242"/>
        <end position="265"/>
    </location>
</feature>
<keyword evidence="6" id="KW-1185">Reference proteome</keyword>
<keyword evidence="3" id="KW-0732">Signal</keyword>
<evidence type="ECO:0000256" key="2">
    <source>
        <dbReference type="SAM" id="Phobius"/>
    </source>
</evidence>
<keyword evidence="2" id="KW-0472">Membrane</keyword>
<protein>
    <recommendedName>
        <fullName evidence="4">CWH43-like N-terminal domain-containing protein</fullName>
    </recommendedName>
</protein>
<reference evidence="5 6" key="1">
    <citation type="submission" date="2017-03" db="EMBL/GenBank/DDBJ databases">
        <title>WGS assembly of Porphyra umbilicalis.</title>
        <authorList>
            <person name="Brawley S.H."/>
            <person name="Blouin N.A."/>
            <person name="Ficko-Blean E."/>
            <person name="Wheeler G.L."/>
            <person name="Lohr M."/>
            <person name="Goodson H.V."/>
            <person name="Jenkins J.W."/>
            <person name="Blaby-Haas C.E."/>
            <person name="Helliwell K.E."/>
            <person name="Chan C."/>
            <person name="Marriage T."/>
            <person name="Bhattacharya D."/>
            <person name="Klein A.S."/>
            <person name="Badis Y."/>
            <person name="Brodie J."/>
            <person name="Cao Y."/>
            <person name="Collen J."/>
            <person name="Dittami S.M."/>
            <person name="Gachon C.M."/>
            <person name="Green B.R."/>
            <person name="Karpowicz S."/>
            <person name="Kim J.W."/>
            <person name="Kudahl U."/>
            <person name="Lin S."/>
            <person name="Michel G."/>
            <person name="Mittag M."/>
            <person name="Olson B.J."/>
            <person name="Pangilinan J."/>
            <person name="Peng Y."/>
            <person name="Qiu H."/>
            <person name="Shu S."/>
            <person name="Singer J.T."/>
            <person name="Smith A.G."/>
            <person name="Sprecher B.N."/>
            <person name="Wagner V."/>
            <person name="Wang W."/>
            <person name="Wang Z.-Y."/>
            <person name="Yan J."/>
            <person name="Yarish C."/>
            <person name="Zoeuner-Riek S."/>
            <person name="Zhuang Y."/>
            <person name="Zou Y."/>
            <person name="Lindquist E.A."/>
            <person name="Grimwood J."/>
            <person name="Barry K."/>
            <person name="Rokhsar D.S."/>
            <person name="Schmutz J."/>
            <person name="Stiller J.W."/>
            <person name="Grossman A.R."/>
            <person name="Prochnik S.E."/>
        </authorList>
    </citation>
    <scope>NUCLEOTIDE SEQUENCE [LARGE SCALE GENOMIC DNA]</scope>
    <source>
        <strain evidence="5">4086291</strain>
    </source>
</reference>
<evidence type="ECO:0000256" key="3">
    <source>
        <dbReference type="SAM" id="SignalP"/>
    </source>
</evidence>
<evidence type="ECO:0000313" key="5">
    <source>
        <dbReference type="EMBL" id="OSX71767.1"/>
    </source>
</evidence>
<name>A0A1X6NT66_PORUM</name>
<dbReference type="InterPro" id="IPR019402">
    <property type="entry name" value="CWH43_N"/>
</dbReference>
<feature type="transmembrane region" description="Helical" evidence="2">
    <location>
        <begin position="187"/>
        <end position="210"/>
    </location>
</feature>
<sequence>MTAILFPLLIAANFEVNEGRPTEVPLLSTTNLIGPEAFVAYAVLGVMAAALLFGASLATYWVLMSSARKHDVGDAARRDGSVPTTRLGGRRRSGSSDSSTTTVEHQTRDEYTGVAPVGAFKKWLGRFGLTASAAASVSLVVASVSTMLTDTHNNSVIAYTVLETVWVLVASTILWSYRRRVPFWLQAVKVIATIGVVSGAVMTILGFAFFRNKKDFPGEVITAALLAAGLRVPDRLMKYFNVYALGELIFLGFLALFNVVLAYALRSDKIHVHGDVWAQGGVPHRREADVEMGKVRKPAAPVAPVVPVAATVPMSAVPVNAPVVPIMVDRPTAAIPVTTAQGGY</sequence>
<keyword evidence="2" id="KW-0812">Transmembrane</keyword>
<evidence type="ECO:0000259" key="4">
    <source>
        <dbReference type="Pfam" id="PF10277"/>
    </source>
</evidence>